<sequence length="361" mass="40742">MKKLLYLFPILLLFSCSEEENQSTQPQVQNLTESVYSSVTIQPDSMYQAFAAVTGILDNILVEEGDLVTIGQPILQIINANPKLNSENARLAMQIAKNNYNGKNPILNDLKNELELAKLKLQNDSVNFLRQQNLWREKIGSEAEYDTRKLQFETAKQTVNTLKNKYKRTTTELEQKLEQAANNYEASLTQTKDFTIKSKINGRIYSIFKNQGELISIQQPVAMIGSASKFIAELLVDEVDIARIELSQKVIITLDAYGKEVFEATVKKIYPQKNERSQTFKIEAEFTNEPPKLYPGLSGEANIIIAEKVNVLTIPKTYLIDNNNVKTDDGIIEIKTGLESLDKIEVISGIDKNTTINLPEE</sequence>
<evidence type="ECO:0000259" key="4">
    <source>
        <dbReference type="Pfam" id="PF25954"/>
    </source>
</evidence>
<dbReference type="Gene3D" id="2.40.30.170">
    <property type="match status" value="1"/>
</dbReference>
<keyword evidence="2 3" id="KW-0175">Coiled coil</keyword>
<gene>
    <name evidence="5" type="ORF">FRY74_05945</name>
</gene>
<feature type="domain" description="CusB-like beta-barrel" evidence="4">
    <location>
        <begin position="236"/>
        <end position="302"/>
    </location>
</feature>
<dbReference type="GO" id="GO:1990961">
    <property type="term" value="P:xenobiotic detoxification by transmembrane export across the plasma membrane"/>
    <property type="evidence" value="ECO:0007669"/>
    <property type="project" value="InterPro"/>
</dbReference>
<organism evidence="5 6">
    <name type="scientific">Vicingus serpentipes</name>
    <dbReference type="NCBI Taxonomy" id="1926625"/>
    <lineage>
        <taxon>Bacteria</taxon>
        <taxon>Pseudomonadati</taxon>
        <taxon>Bacteroidota</taxon>
        <taxon>Flavobacteriia</taxon>
        <taxon>Flavobacteriales</taxon>
        <taxon>Vicingaceae</taxon>
        <taxon>Vicingus</taxon>
    </lineage>
</organism>
<dbReference type="SUPFAM" id="SSF111369">
    <property type="entry name" value="HlyD-like secretion proteins"/>
    <property type="match status" value="1"/>
</dbReference>
<dbReference type="AlphaFoldDB" id="A0A5C6RUU8"/>
<dbReference type="EMBL" id="VOOS01000002">
    <property type="protein sequence ID" value="TXB66111.1"/>
    <property type="molecule type" value="Genomic_DNA"/>
</dbReference>
<dbReference type="GO" id="GO:1990195">
    <property type="term" value="C:macrolide transmembrane transporter complex"/>
    <property type="evidence" value="ECO:0007669"/>
    <property type="project" value="InterPro"/>
</dbReference>
<dbReference type="PROSITE" id="PS51257">
    <property type="entry name" value="PROKAR_LIPOPROTEIN"/>
    <property type="match status" value="1"/>
</dbReference>
<evidence type="ECO:0000256" key="2">
    <source>
        <dbReference type="ARBA" id="ARBA00023054"/>
    </source>
</evidence>
<comment type="subcellular location">
    <subcellularLocation>
        <location evidence="1">Cell envelope</location>
    </subcellularLocation>
</comment>
<dbReference type="GO" id="GO:0019898">
    <property type="term" value="C:extrinsic component of membrane"/>
    <property type="evidence" value="ECO:0007669"/>
    <property type="project" value="InterPro"/>
</dbReference>
<dbReference type="Pfam" id="PF25954">
    <property type="entry name" value="Beta-barrel_RND_2"/>
    <property type="match status" value="1"/>
</dbReference>
<proteinExistence type="predicted"/>
<evidence type="ECO:0000256" key="1">
    <source>
        <dbReference type="ARBA" id="ARBA00004196"/>
    </source>
</evidence>
<protein>
    <submittedName>
        <fullName evidence="5">HlyD family efflux transporter periplasmic adaptor subunit</fullName>
    </submittedName>
</protein>
<dbReference type="PANTHER" id="PTHR32347:SF23">
    <property type="entry name" value="BLL5650 PROTEIN"/>
    <property type="match status" value="1"/>
</dbReference>
<evidence type="ECO:0000313" key="5">
    <source>
        <dbReference type="EMBL" id="TXB66111.1"/>
    </source>
</evidence>
<name>A0A5C6RUU8_9FLAO</name>
<dbReference type="OrthoDB" id="869610at2"/>
<dbReference type="PANTHER" id="PTHR32347">
    <property type="entry name" value="EFFLUX SYSTEM COMPONENT YKNX-RELATED"/>
    <property type="match status" value="1"/>
</dbReference>
<comment type="caution">
    <text evidence="5">The sequence shown here is derived from an EMBL/GenBank/DDBJ whole genome shotgun (WGS) entry which is preliminary data.</text>
</comment>
<dbReference type="InterPro" id="IPR030190">
    <property type="entry name" value="MacA_alpha-hairpin_sf"/>
</dbReference>
<dbReference type="Gene3D" id="6.10.140.1990">
    <property type="match status" value="1"/>
</dbReference>
<dbReference type="RefSeq" id="WP_147099576.1">
    <property type="nucleotide sequence ID" value="NZ_VOOS01000002.1"/>
</dbReference>
<dbReference type="GO" id="GO:0030313">
    <property type="term" value="C:cell envelope"/>
    <property type="evidence" value="ECO:0007669"/>
    <property type="project" value="UniProtKB-SubCell"/>
</dbReference>
<feature type="coiled-coil region" evidence="3">
    <location>
        <begin position="152"/>
        <end position="190"/>
    </location>
</feature>
<evidence type="ECO:0000256" key="3">
    <source>
        <dbReference type="SAM" id="Coils"/>
    </source>
</evidence>
<dbReference type="InterPro" id="IPR050465">
    <property type="entry name" value="UPF0194_transport"/>
</dbReference>
<dbReference type="InterPro" id="IPR058792">
    <property type="entry name" value="Beta-barrel_RND_2"/>
</dbReference>
<reference evidence="5 6" key="1">
    <citation type="submission" date="2019-08" db="EMBL/GenBank/DDBJ databases">
        <title>Genome of Vicingus serpentipes NCIMB 15042.</title>
        <authorList>
            <person name="Bowman J.P."/>
        </authorList>
    </citation>
    <scope>NUCLEOTIDE SEQUENCE [LARGE SCALE GENOMIC DNA]</scope>
    <source>
        <strain evidence="5 6">NCIMB 15042</strain>
    </source>
</reference>
<evidence type="ECO:0000313" key="6">
    <source>
        <dbReference type="Proteomes" id="UP000321721"/>
    </source>
</evidence>
<dbReference type="Proteomes" id="UP000321721">
    <property type="component" value="Unassembled WGS sequence"/>
</dbReference>
<keyword evidence="6" id="KW-1185">Reference proteome</keyword>
<accession>A0A5C6RUU8</accession>